<evidence type="ECO:0000313" key="3">
    <source>
        <dbReference type="Proteomes" id="UP001476807"/>
    </source>
</evidence>
<protein>
    <recommendedName>
        <fullName evidence="1">HTH araC/xylS-type domain-containing protein</fullName>
    </recommendedName>
</protein>
<reference evidence="2 3" key="1">
    <citation type="submission" date="2024-06" db="EMBL/GenBank/DDBJ databases">
        <title>Pontibacter populi HYL7-15.</title>
        <authorList>
            <person name="Kim M.K."/>
        </authorList>
    </citation>
    <scope>NUCLEOTIDE SEQUENCE [LARGE SCALE GENOMIC DNA]</scope>
    <source>
        <strain evidence="2 3">HYL7-15</strain>
    </source>
</reference>
<name>A0ABV1RXT8_9BACT</name>
<sequence>MGFDDPAYFARLFKKNGENPQEFRK</sequence>
<evidence type="ECO:0000259" key="1">
    <source>
        <dbReference type="PROSITE" id="PS01124"/>
    </source>
</evidence>
<dbReference type="InterPro" id="IPR018060">
    <property type="entry name" value="HTH_AraC"/>
</dbReference>
<gene>
    <name evidence="2" type="ORF">ABS362_16880</name>
</gene>
<dbReference type="EMBL" id="JBEOKT010000020">
    <property type="protein sequence ID" value="MER2999228.1"/>
    <property type="molecule type" value="Genomic_DNA"/>
</dbReference>
<proteinExistence type="predicted"/>
<comment type="caution">
    <text evidence="2">The sequence shown here is derived from an EMBL/GenBank/DDBJ whole genome shotgun (WGS) entry which is preliminary data.</text>
</comment>
<organism evidence="2 3">
    <name type="scientific">Pontibacter populi</name>
    <dbReference type="NCBI Taxonomy" id="890055"/>
    <lineage>
        <taxon>Bacteria</taxon>
        <taxon>Pseudomonadati</taxon>
        <taxon>Bacteroidota</taxon>
        <taxon>Cytophagia</taxon>
        <taxon>Cytophagales</taxon>
        <taxon>Hymenobacteraceae</taxon>
        <taxon>Pontibacter</taxon>
    </lineage>
</organism>
<dbReference type="Proteomes" id="UP001476807">
    <property type="component" value="Unassembled WGS sequence"/>
</dbReference>
<dbReference type="RefSeq" id="WP_350413978.1">
    <property type="nucleotide sequence ID" value="NZ_JBEOKT010000020.1"/>
</dbReference>
<accession>A0ABV1RXT8</accession>
<dbReference type="Gene3D" id="1.10.10.60">
    <property type="entry name" value="Homeodomain-like"/>
    <property type="match status" value="1"/>
</dbReference>
<keyword evidence="3" id="KW-1185">Reference proteome</keyword>
<dbReference type="PROSITE" id="PS01124">
    <property type="entry name" value="HTH_ARAC_FAMILY_2"/>
    <property type="match status" value="1"/>
</dbReference>
<evidence type="ECO:0000313" key="2">
    <source>
        <dbReference type="EMBL" id="MER2999228.1"/>
    </source>
</evidence>
<feature type="domain" description="HTH araC/xylS-type" evidence="1">
    <location>
        <begin position="1"/>
        <end position="25"/>
    </location>
</feature>